<dbReference type="GO" id="GO:0005829">
    <property type="term" value="C:cytosol"/>
    <property type="evidence" value="ECO:0007669"/>
    <property type="project" value="TreeGrafter"/>
</dbReference>
<dbReference type="InterPro" id="IPR036318">
    <property type="entry name" value="FAD-bd_PCMH-like_sf"/>
</dbReference>
<accession>A0A2U3JZ43</accession>
<dbReference type="GO" id="GO:0071949">
    <property type="term" value="F:FAD binding"/>
    <property type="evidence" value="ECO:0007669"/>
    <property type="project" value="InterPro"/>
</dbReference>
<dbReference type="NCBIfam" id="TIGR00179">
    <property type="entry name" value="murB"/>
    <property type="match status" value="1"/>
</dbReference>
<dbReference type="EC" id="1.3.1.98" evidence="5 19"/>
<keyword evidence="15 19" id="KW-0131">Cell cycle</keyword>
<comment type="subcellular location">
    <subcellularLocation>
        <location evidence="3 19">Cytoplasm</location>
    </subcellularLocation>
</comment>
<evidence type="ECO:0000256" key="18">
    <source>
        <dbReference type="ARBA" id="ARBA00048914"/>
    </source>
</evidence>
<comment type="catalytic activity">
    <reaction evidence="18 19">
        <text>UDP-N-acetyl-alpha-D-muramate + NADP(+) = UDP-N-acetyl-3-O-(1-carboxyvinyl)-alpha-D-glucosamine + NADPH + H(+)</text>
        <dbReference type="Rhea" id="RHEA:12248"/>
        <dbReference type="ChEBI" id="CHEBI:15378"/>
        <dbReference type="ChEBI" id="CHEBI:57783"/>
        <dbReference type="ChEBI" id="CHEBI:58349"/>
        <dbReference type="ChEBI" id="CHEBI:68483"/>
        <dbReference type="ChEBI" id="CHEBI:70757"/>
        <dbReference type="EC" id="1.3.1.98"/>
    </reaction>
</comment>
<evidence type="ECO:0000256" key="3">
    <source>
        <dbReference type="ARBA" id="ARBA00004496"/>
    </source>
</evidence>
<feature type="domain" description="FAD-binding PCMH-type" evidence="20">
    <location>
        <begin position="16"/>
        <end position="191"/>
    </location>
</feature>
<comment type="function">
    <text evidence="2 19">Cell wall formation.</text>
</comment>
<dbReference type="SUPFAM" id="SSF56176">
    <property type="entry name" value="FAD-binding/transporter-associated domain-like"/>
    <property type="match status" value="1"/>
</dbReference>
<evidence type="ECO:0000256" key="19">
    <source>
        <dbReference type="HAMAP-Rule" id="MF_00037"/>
    </source>
</evidence>
<protein>
    <recommendedName>
        <fullName evidence="6 19">UDP-N-acetylenolpyruvoylglucosamine reductase</fullName>
        <ecNumber evidence="5 19">1.3.1.98</ecNumber>
    </recommendedName>
    <alternativeName>
        <fullName evidence="17 19">UDP-N-acetylmuramate dehydrogenase</fullName>
    </alternativeName>
</protein>
<dbReference type="InterPro" id="IPR011601">
    <property type="entry name" value="MurB_C"/>
</dbReference>
<dbReference type="InterPro" id="IPR016169">
    <property type="entry name" value="FAD-bd_PCMH_sub2"/>
</dbReference>
<organism evidence="21 22">
    <name type="scientific">Candidatus Sulfotelmatobacter kueseliae</name>
    <dbReference type="NCBI Taxonomy" id="2042962"/>
    <lineage>
        <taxon>Bacteria</taxon>
        <taxon>Pseudomonadati</taxon>
        <taxon>Acidobacteriota</taxon>
        <taxon>Terriglobia</taxon>
        <taxon>Terriglobales</taxon>
        <taxon>Candidatus Korobacteraceae</taxon>
        <taxon>Candidatus Sulfotelmatobacter</taxon>
    </lineage>
</organism>
<sequence length="351" mass="38034">MLLQENIPLAPLTTFRIGGPAYFFVEAKSRTEVQEAVAFSRSRNQPLFLLGGGSNLLVSDSGFPGLVLKIAIPGIEQRPGTNDEGKVRFDVGAGESWDRFVSHAVRAECAGVECLSGIPGSVGGTPVQNVGAYGEEASQTIESVEVFDRKDGQIRELCREACGFAYRSSTFNTTERGRFIILRVIYALTPGGEPRVAYADLQRHFAGRETRPNLAETREAVRHIRALKGMLITPGDPDSQSAGSFFKNPVLSREQHEDLEKRAATRGLTIPAYPGLEKSRKVSAAWLVEHSGFSRGYGSGHVGISSKHALAIINRGAATAAEVLALKDQIQLRVEEIWGVALEPEPVMVGF</sequence>
<evidence type="ECO:0000256" key="17">
    <source>
        <dbReference type="ARBA" id="ARBA00031026"/>
    </source>
</evidence>
<keyword evidence="12 19" id="KW-0133">Cell shape</keyword>
<dbReference type="GO" id="GO:0071555">
    <property type="term" value="P:cell wall organization"/>
    <property type="evidence" value="ECO:0007669"/>
    <property type="project" value="UniProtKB-KW"/>
</dbReference>
<keyword evidence="11 19" id="KW-0521">NADP</keyword>
<feature type="active site" evidence="19">
    <location>
        <position position="167"/>
    </location>
</feature>
<dbReference type="UniPathway" id="UPA00219"/>
<comment type="cofactor">
    <cofactor evidence="1 19">
        <name>FAD</name>
        <dbReference type="ChEBI" id="CHEBI:57692"/>
    </cofactor>
</comment>
<feature type="active site" evidence="19">
    <location>
        <position position="345"/>
    </location>
</feature>
<keyword evidence="9 19" id="KW-0285">Flavoprotein</keyword>
<evidence type="ECO:0000256" key="7">
    <source>
        <dbReference type="ARBA" id="ARBA00022490"/>
    </source>
</evidence>
<dbReference type="InterPro" id="IPR016166">
    <property type="entry name" value="FAD-bd_PCMH"/>
</dbReference>
<evidence type="ECO:0000256" key="14">
    <source>
        <dbReference type="ARBA" id="ARBA00023002"/>
    </source>
</evidence>
<dbReference type="InterPro" id="IPR036635">
    <property type="entry name" value="MurB_C_sf"/>
</dbReference>
<keyword evidence="8 19" id="KW-0132">Cell division</keyword>
<evidence type="ECO:0000313" key="21">
    <source>
        <dbReference type="EMBL" id="SPF32685.1"/>
    </source>
</evidence>
<evidence type="ECO:0000256" key="12">
    <source>
        <dbReference type="ARBA" id="ARBA00022960"/>
    </source>
</evidence>
<evidence type="ECO:0000256" key="5">
    <source>
        <dbReference type="ARBA" id="ARBA00012518"/>
    </source>
</evidence>
<keyword evidence="10 19" id="KW-0274">FAD</keyword>
<comment type="similarity">
    <text evidence="19">Belongs to the MurB family.</text>
</comment>
<dbReference type="GO" id="GO:0051301">
    <property type="term" value="P:cell division"/>
    <property type="evidence" value="ECO:0007669"/>
    <property type="project" value="UniProtKB-KW"/>
</dbReference>
<dbReference type="Gene3D" id="3.30.43.10">
    <property type="entry name" value="Uridine Diphospho-n-acetylenolpyruvylglucosamine Reductase, domain 2"/>
    <property type="match status" value="1"/>
</dbReference>
<evidence type="ECO:0000256" key="13">
    <source>
        <dbReference type="ARBA" id="ARBA00022984"/>
    </source>
</evidence>
<dbReference type="SUPFAM" id="SSF56194">
    <property type="entry name" value="Uridine diphospho-N-Acetylenolpyruvylglucosamine reductase, MurB, C-terminal domain"/>
    <property type="match status" value="1"/>
</dbReference>
<keyword evidence="7 19" id="KW-0963">Cytoplasm</keyword>
<dbReference type="Gene3D" id="3.30.465.10">
    <property type="match status" value="1"/>
</dbReference>
<comment type="pathway">
    <text evidence="4 19">Cell wall biogenesis; peptidoglycan biosynthesis.</text>
</comment>
<dbReference type="Pfam" id="PF02873">
    <property type="entry name" value="MurB_C"/>
    <property type="match status" value="1"/>
</dbReference>
<dbReference type="PROSITE" id="PS51387">
    <property type="entry name" value="FAD_PCMH"/>
    <property type="match status" value="1"/>
</dbReference>
<dbReference type="GO" id="GO:0009252">
    <property type="term" value="P:peptidoglycan biosynthetic process"/>
    <property type="evidence" value="ECO:0007669"/>
    <property type="project" value="UniProtKB-UniRule"/>
</dbReference>
<dbReference type="InterPro" id="IPR006094">
    <property type="entry name" value="Oxid_FAD_bind_N"/>
</dbReference>
<dbReference type="Pfam" id="PF01565">
    <property type="entry name" value="FAD_binding_4"/>
    <property type="match status" value="1"/>
</dbReference>
<evidence type="ECO:0000256" key="6">
    <source>
        <dbReference type="ARBA" id="ARBA00015188"/>
    </source>
</evidence>
<reference evidence="22" key="1">
    <citation type="submission" date="2018-02" db="EMBL/GenBank/DDBJ databases">
        <authorList>
            <person name="Hausmann B."/>
        </authorList>
    </citation>
    <scope>NUCLEOTIDE SEQUENCE [LARGE SCALE GENOMIC DNA]</scope>
    <source>
        <strain evidence="22">Peat soil MAG SbA1</strain>
    </source>
</reference>
<evidence type="ECO:0000256" key="4">
    <source>
        <dbReference type="ARBA" id="ARBA00004752"/>
    </source>
</evidence>
<evidence type="ECO:0000256" key="10">
    <source>
        <dbReference type="ARBA" id="ARBA00022827"/>
    </source>
</evidence>
<dbReference type="Proteomes" id="UP000238701">
    <property type="component" value="Unassembled WGS sequence"/>
</dbReference>
<keyword evidence="16 19" id="KW-0961">Cell wall biogenesis/degradation</keyword>
<dbReference type="PANTHER" id="PTHR21071:SF4">
    <property type="entry name" value="UDP-N-ACETYLENOLPYRUVOYLGLUCOSAMINE REDUCTASE"/>
    <property type="match status" value="1"/>
</dbReference>
<proteinExistence type="inferred from homology"/>
<dbReference type="AlphaFoldDB" id="A0A2U3JZ43"/>
<keyword evidence="13 19" id="KW-0573">Peptidoglycan synthesis</keyword>
<dbReference type="PANTHER" id="PTHR21071">
    <property type="entry name" value="UDP-N-ACETYLENOLPYRUVOYLGLUCOSAMINE REDUCTASE"/>
    <property type="match status" value="1"/>
</dbReference>
<evidence type="ECO:0000256" key="8">
    <source>
        <dbReference type="ARBA" id="ARBA00022618"/>
    </source>
</evidence>
<dbReference type="GO" id="GO:0008762">
    <property type="term" value="F:UDP-N-acetylmuramate dehydrogenase activity"/>
    <property type="evidence" value="ECO:0007669"/>
    <property type="project" value="UniProtKB-UniRule"/>
</dbReference>
<dbReference type="EMBL" id="OMOD01000012">
    <property type="protein sequence ID" value="SPF32685.1"/>
    <property type="molecule type" value="Genomic_DNA"/>
</dbReference>
<evidence type="ECO:0000313" key="22">
    <source>
        <dbReference type="Proteomes" id="UP000238701"/>
    </source>
</evidence>
<dbReference type="Gene3D" id="3.90.78.10">
    <property type="entry name" value="UDP-N-acetylenolpyruvoylglucosamine reductase, C-terminal domain"/>
    <property type="match status" value="1"/>
</dbReference>
<evidence type="ECO:0000256" key="9">
    <source>
        <dbReference type="ARBA" id="ARBA00022630"/>
    </source>
</evidence>
<evidence type="ECO:0000256" key="1">
    <source>
        <dbReference type="ARBA" id="ARBA00001974"/>
    </source>
</evidence>
<evidence type="ECO:0000256" key="11">
    <source>
        <dbReference type="ARBA" id="ARBA00022857"/>
    </source>
</evidence>
<dbReference type="OrthoDB" id="9804753at2"/>
<keyword evidence="14 19" id="KW-0560">Oxidoreductase</keyword>
<gene>
    <name evidence="19 21" type="primary">murB</name>
    <name evidence="21" type="ORF">SBA1_1090019</name>
</gene>
<dbReference type="HAMAP" id="MF_00037">
    <property type="entry name" value="MurB"/>
    <property type="match status" value="1"/>
</dbReference>
<dbReference type="GO" id="GO:0008360">
    <property type="term" value="P:regulation of cell shape"/>
    <property type="evidence" value="ECO:0007669"/>
    <property type="project" value="UniProtKB-KW"/>
</dbReference>
<dbReference type="InterPro" id="IPR003170">
    <property type="entry name" value="MurB"/>
</dbReference>
<evidence type="ECO:0000256" key="15">
    <source>
        <dbReference type="ARBA" id="ARBA00023306"/>
    </source>
</evidence>
<evidence type="ECO:0000256" key="2">
    <source>
        <dbReference type="ARBA" id="ARBA00003921"/>
    </source>
</evidence>
<feature type="active site" description="Proton donor" evidence="19">
    <location>
        <position position="244"/>
    </location>
</feature>
<evidence type="ECO:0000256" key="16">
    <source>
        <dbReference type="ARBA" id="ARBA00023316"/>
    </source>
</evidence>
<evidence type="ECO:0000259" key="20">
    <source>
        <dbReference type="PROSITE" id="PS51387"/>
    </source>
</evidence>
<dbReference type="InterPro" id="IPR016167">
    <property type="entry name" value="FAD-bd_PCMH_sub1"/>
</dbReference>
<name>A0A2U3JZ43_9BACT</name>
<dbReference type="NCBIfam" id="NF010478">
    <property type="entry name" value="PRK13903.1"/>
    <property type="match status" value="1"/>
</dbReference>